<evidence type="ECO:0000256" key="1">
    <source>
        <dbReference type="ARBA" id="ARBA00023172"/>
    </source>
</evidence>
<dbReference type="PANTHER" id="PTHR30349:SF64">
    <property type="entry name" value="PROPHAGE INTEGRASE INTD-RELATED"/>
    <property type="match status" value="1"/>
</dbReference>
<evidence type="ECO:0000259" key="2">
    <source>
        <dbReference type="PROSITE" id="PS51898"/>
    </source>
</evidence>
<proteinExistence type="predicted"/>
<reference evidence="3" key="1">
    <citation type="journal article" date="2014" name="Front. Microbiol.">
        <title>High frequency of phylogenetically diverse reductive dehalogenase-homologous genes in deep subseafloor sedimentary metagenomes.</title>
        <authorList>
            <person name="Kawai M."/>
            <person name="Futagami T."/>
            <person name="Toyoda A."/>
            <person name="Takaki Y."/>
            <person name="Nishi S."/>
            <person name="Hori S."/>
            <person name="Arai W."/>
            <person name="Tsubouchi T."/>
            <person name="Morono Y."/>
            <person name="Uchiyama I."/>
            <person name="Ito T."/>
            <person name="Fujiyama A."/>
            <person name="Inagaki F."/>
            <person name="Takami H."/>
        </authorList>
    </citation>
    <scope>NUCLEOTIDE SEQUENCE</scope>
    <source>
        <strain evidence="3">Expedition CK06-06</strain>
    </source>
</reference>
<dbReference type="InterPro" id="IPR011010">
    <property type="entry name" value="DNA_brk_join_enz"/>
</dbReference>
<name>X1FQY2_9ZZZZ</name>
<evidence type="ECO:0000313" key="3">
    <source>
        <dbReference type="EMBL" id="GAH47392.1"/>
    </source>
</evidence>
<dbReference type="Pfam" id="PF00589">
    <property type="entry name" value="Phage_integrase"/>
    <property type="match status" value="1"/>
</dbReference>
<dbReference type="GO" id="GO:0006310">
    <property type="term" value="P:DNA recombination"/>
    <property type="evidence" value="ECO:0007669"/>
    <property type="project" value="UniProtKB-KW"/>
</dbReference>
<sequence length="192" mass="22467">QYQLMILIMVQTGMRVGELVNFKINWINEPNNSLRIQANKKPIEWAPKRKSARAVPITDTLLNNLKKHIGKRTNGYLIQSPKTKTTVVRNGVKITKKTYRRYSYRSIIKIMNALFIETLGYKPQDESTHLFRHTYASRLLKDKIDVESIRKLLGHSDIKTTWLYIQGLPDFNAWDEVRKVDVMNLNVKLKIN</sequence>
<keyword evidence="1" id="KW-0233">DNA recombination</keyword>
<comment type="caution">
    <text evidence="3">The sequence shown here is derived from an EMBL/GenBank/DDBJ whole genome shotgun (WGS) entry which is preliminary data.</text>
</comment>
<dbReference type="EMBL" id="BARU01006503">
    <property type="protein sequence ID" value="GAH47392.1"/>
    <property type="molecule type" value="Genomic_DNA"/>
</dbReference>
<feature type="domain" description="Tyr recombinase" evidence="2">
    <location>
        <begin position="1"/>
        <end position="179"/>
    </location>
</feature>
<dbReference type="InterPro" id="IPR013762">
    <property type="entry name" value="Integrase-like_cat_sf"/>
</dbReference>
<dbReference type="GO" id="GO:0015074">
    <property type="term" value="P:DNA integration"/>
    <property type="evidence" value="ECO:0007669"/>
    <property type="project" value="InterPro"/>
</dbReference>
<protein>
    <recommendedName>
        <fullName evidence="2">Tyr recombinase domain-containing protein</fullName>
    </recommendedName>
</protein>
<dbReference type="GO" id="GO:0003677">
    <property type="term" value="F:DNA binding"/>
    <property type="evidence" value="ECO:0007669"/>
    <property type="project" value="InterPro"/>
</dbReference>
<dbReference type="PROSITE" id="PS51898">
    <property type="entry name" value="TYR_RECOMBINASE"/>
    <property type="match status" value="1"/>
</dbReference>
<gene>
    <name evidence="3" type="ORF">S03H2_12798</name>
</gene>
<dbReference type="CDD" id="cd00397">
    <property type="entry name" value="DNA_BRE_C"/>
    <property type="match status" value="1"/>
</dbReference>
<dbReference type="InterPro" id="IPR002104">
    <property type="entry name" value="Integrase_catalytic"/>
</dbReference>
<dbReference type="InterPro" id="IPR050090">
    <property type="entry name" value="Tyrosine_recombinase_XerCD"/>
</dbReference>
<dbReference type="PANTHER" id="PTHR30349">
    <property type="entry name" value="PHAGE INTEGRASE-RELATED"/>
    <property type="match status" value="1"/>
</dbReference>
<dbReference type="AlphaFoldDB" id="X1FQY2"/>
<dbReference type="SUPFAM" id="SSF56349">
    <property type="entry name" value="DNA breaking-rejoining enzymes"/>
    <property type="match status" value="1"/>
</dbReference>
<feature type="non-terminal residue" evidence="3">
    <location>
        <position position="1"/>
    </location>
</feature>
<accession>X1FQY2</accession>
<dbReference type="Gene3D" id="1.10.443.10">
    <property type="entry name" value="Intergrase catalytic core"/>
    <property type="match status" value="1"/>
</dbReference>
<organism evidence="3">
    <name type="scientific">marine sediment metagenome</name>
    <dbReference type="NCBI Taxonomy" id="412755"/>
    <lineage>
        <taxon>unclassified sequences</taxon>
        <taxon>metagenomes</taxon>
        <taxon>ecological metagenomes</taxon>
    </lineage>
</organism>